<feature type="compositionally biased region" description="Low complexity" evidence="1">
    <location>
        <begin position="105"/>
        <end position="120"/>
    </location>
</feature>
<feature type="region of interest" description="Disordered" evidence="1">
    <location>
        <begin position="320"/>
        <end position="369"/>
    </location>
</feature>
<feature type="region of interest" description="Disordered" evidence="1">
    <location>
        <begin position="169"/>
        <end position="200"/>
    </location>
</feature>
<feature type="compositionally biased region" description="Acidic residues" evidence="1">
    <location>
        <begin position="323"/>
        <end position="339"/>
    </location>
</feature>
<accession>W7HLK5</accession>
<proteinExistence type="predicted"/>
<sequence length="692" mass="76092">MVKDHNDCVTCQNCFERQLAWAKNELERIEVWRFVGVNILQRDFREAKIAELKGYHDFTSRILEPPKDKKSQETNSARIFMFGKGVGGGSPRVVELDDNGDEIGDAASDSSDSDCDPNSSGVNHPILKKMDDLYEDLAKDFANGSIIPQGVAEVMRSIRKARYHVERRKIAEADHAQRRQKSRNPTKKRRKRSKETDPACSYTAGVYDEPLKVKYGQGNPLQSSYDAGSFKWAPSHMDAQYFSHKMHTPRSYYYASNEELSRLDHFRTGYLQDADYRTTWETWHAANIKEGRKEWHWQEIYRPTDWEDGMDIRVPKRKMEAINTDEGENPESSEEDEGYGADMQAPHHSRGSATDVRESKKSKGAMGGGENTAAVYRAHTTGVKEKAKDGRSALPRMRALSNAFRKMSLHATSTARETAGEAMGTAPTARNMFGAAQDTGGIPGAAMRAVDTAMGVFEPTLRGALTGIRVEDQAVPSTNITAGALGGAAGAHFASASALEALIRAGSNITATCSTADSTGAAGFRKFTLKLTPKQLKDPEPTSKAVTAARSEPASGRRLAAFGTKRLKLEKIHRSKEERGHETTQKQPAKSALKKIGRKKKTAVRFAAEIEEDAAGYREAFGAFAADAAETPTLSEPEPEPALVRGTAVRMGLVVGCTPQRVAAATTRDEVPRDRVWDGFQEQVDEAACGHI</sequence>
<dbReference type="HOGENOM" id="CLU_397953_0_0_1"/>
<reference evidence="2 3" key="1">
    <citation type="submission" date="2013-05" db="EMBL/GenBank/DDBJ databases">
        <title>Drechslerella stenobrocha genome reveals carnivorous origination and mechanical trapping mechanism of predatory fungi.</title>
        <authorList>
            <person name="Liu X."/>
            <person name="Zhang W."/>
            <person name="Liu K."/>
        </authorList>
    </citation>
    <scope>NUCLEOTIDE SEQUENCE [LARGE SCALE GENOMIC DNA]</scope>
    <source>
        <strain evidence="2 3">248</strain>
    </source>
</reference>
<dbReference type="Proteomes" id="UP000024837">
    <property type="component" value="Unassembled WGS sequence"/>
</dbReference>
<gene>
    <name evidence="2" type="ORF">DRE_00945</name>
</gene>
<name>W7HLK5_9PEZI</name>
<evidence type="ECO:0000313" key="3">
    <source>
        <dbReference type="Proteomes" id="UP000024837"/>
    </source>
</evidence>
<dbReference type="EMBL" id="KI966433">
    <property type="protein sequence ID" value="EWC44886.1"/>
    <property type="molecule type" value="Genomic_DNA"/>
</dbReference>
<dbReference type="AlphaFoldDB" id="W7HLK5"/>
<organism evidence="2 3">
    <name type="scientific">Drechslerella stenobrocha 248</name>
    <dbReference type="NCBI Taxonomy" id="1043628"/>
    <lineage>
        <taxon>Eukaryota</taxon>
        <taxon>Fungi</taxon>
        <taxon>Dikarya</taxon>
        <taxon>Ascomycota</taxon>
        <taxon>Pezizomycotina</taxon>
        <taxon>Orbiliomycetes</taxon>
        <taxon>Orbiliales</taxon>
        <taxon>Orbiliaceae</taxon>
        <taxon>Drechslerella</taxon>
    </lineage>
</organism>
<keyword evidence="3" id="KW-1185">Reference proteome</keyword>
<protein>
    <submittedName>
        <fullName evidence="2">Uncharacterized protein</fullName>
    </submittedName>
</protein>
<evidence type="ECO:0000313" key="2">
    <source>
        <dbReference type="EMBL" id="EWC44886.1"/>
    </source>
</evidence>
<feature type="region of interest" description="Disordered" evidence="1">
    <location>
        <begin position="535"/>
        <end position="555"/>
    </location>
</feature>
<evidence type="ECO:0000256" key="1">
    <source>
        <dbReference type="SAM" id="MobiDB-lite"/>
    </source>
</evidence>
<feature type="compositionally biased region" description="Basic residues" evidence="1">
    <location>
        <begin position="178"/>
        <end position="193"/>
    </location>
</feature>
<feature type="region of interest" description="Disordered" evidence="1">
    <location>
        <begin position="90"/>
        <end position="125"/>
    </location>
</feature>
<dbReference type="OrthoDB" id="10641739at2759"/>